<comment type="caution">
    <text evidence="2">The sequence shown here is derived from an EMBL/GenBank/DDBJ whole genome shotgun (WGS) entry which is preliminary data.</text>
</comment>
<reference evidence="2 3" key="1">
    <citation type="journal article" date="2020" name="Nature">
        <title>Six reference-quality genomes reveal evolution of bat adaptations.</title>
        <authorList>
            <person name="Jebb D."/>
            <person name="Huang Z."/>
            <person name="Pippel M."/>
            <person name="Hughes G.M."/>
            <person name="Lavrichenko K."/>
            <person name="Devanna P."/>
            <person name="Winkler S."/>
            <person name="Jermiin L.S."/>
            <person name="Skirmuntt E.C."/>
            <person name="Katzourakis A."/>
            <person name="Burkitt-Gray L."/>
            <person name="Ray D.A."/>
            <person name="Sullivan K.A.M."/>
            <person name="Roscito J.G."/>
            <person name="Kirilenko B.M."/>
            <person name="Davalos L.M."/>
            <person name="Corthals A.P."/>
            <person name="Power M.L."/>
            <person name="Jones G."/>
            <person name="Ransome R.D."/>
            <person name="Dechmann D.K.N."/>
            <person name="Locatelli A.G."/>
            <person name="Puechmaille S.J."/>
            <person name="Fedrigo O."/>
            <person name="Jarvis E.D."/>
            <person name="Hiller M."/>
            <person name="Vernes S.C."/>
            <person name="Myers E.W."/>
            <person name="Teeling E.C."/>
        </authorList>
    </citation>
    <scope>NUCLEOTIDE SEQUENCE [LARGE SCALE GENOMIC DNA]</scope>
    <source>
        <strain evidence="2">Bat1K_MPI-CBG_1</strain>
    </source>
</reference>
<evidence type="ECO:0000313" key="2">
    <source>
        <dbReference type="EMBL" id="KAF6109536.1"/>
    </source>
</evidence>
<organism evidence="2 3">
    <name type="scientific">Phyllostomus discolor</name>
    <name type="common">pale spear-nosed bat</name>
    <dbReference type="NCBI Taxonomy" id="89673"/>
    <lineage>
        <taxon>Eukaryota</taxon>
        <taxon>Metazoa</taxon>
        <taxon>Chordata</taxon>
        <taxon>Craniata</taxon>
        <taxon>Vertebrata</taxon>
        <taxon>Euteleostomi</taxon>
        <taxon>Mammalia</taxon>
        <taxon>Eutheria</taxon>
        <taxon>Laurasiatheria</taxon>
        <taxon>Chiroptera</taxon>
        <taxon>Yangochiroptera</taxon>
        <taxon>Phyllostomidae</taxon>
        <taxon>Phyllostominae</taxon>
        <taxon>Phyllostomus</taxon>
    </lineage>
</organism>
<protein>
    <submittedName>
        <fullName evidence="2">Uncharacterized protein</fullName>
    </submittedName>
</protein>
<dbReference type="Proteomes" id="UP000664940">
    <property type="component" value="Unassembled WGS sequence"/>
</dbReference>
<evidence type="ECO:0000256" key="1">
    <source>
        <dbReference type="SAM" id="MobiDB-lite"/>
    </source>
</evidence>
<evidence type="ECO:0000313" key="3">
    <source>
        <dbReference type="Proteomes" id="UP000664940"/>
    </source>
</evidence>
<dbReference type="EMBL" id="JABVXQ010000005">
    <property type="protein sequence ID" value="KAF6109536.1"/>
    <property type="molecule type" value="Genomic_DNA"/>
</dbReference>
<accession>A0A834EAA3</accession>
<name>A0A834EAA3_9CHIR</name>
<feature type="region of interest" description="Disordered" evidence="1">
    <location>
        <begin position="1"/>
        <end position="25"/>
    </location>
</feature>
<feature type="compositionally biased region" description="Basic and acidic residues" evidence="1">
    <location>
        <begin position="1"/>
        <end position="13"/>
    </location>
</feature>
<proteinExistence type="predicted"/>
<gene>
    <name evidence="2" type="ORF">HJG60_010809</name>
</gene>
<sequence length="163" mass="18399">MGVWSRKDAENPRHTWIPRPGNHPAEAVFSPGESTLGEEGLWQEQERQMTDLEENGKLDCDATESLMHLAHALRSLKSLNFLVCPSTACRPICLINSRTYSHWNVLLPSTPTEKLPFTSGHPGCPARCGHQGLLELDVDLDQMSILNSFEDYYVVDNMKKQHK</sequence>
<dbReference type="AlphaFoldDB" id="A0A834EAA3"/>